<keyword evidence="7" id="KW-0445">Lipid transport</keyword>
<evidence type="ECO:0000259" key="13">
    <source>
        <dbReference type="PROSITE" id="PS50004"/>
    </source>
</evidence>
<comment type="caution">
    <text evidence="15">The sequence shown here is derived from an EMBL/GenBank/DDBJ whole genome shotgun (WGS) entry which is preliminary data.</text>
</comment>
<organism evidence="15 16">
    <name type="scientific">Chlorella sorokiniana</name>
    <name type="common">Freshwater green alga</name>
    <dbReference type="NCBI Taxonomy" id="3076"/>
    <lineage>
        <taxon>Eukaryota</taxon>
        <taxon>Viridiplantae</taxon>
        <taxon>Chlorophyta</taxon>
        <taxon>core chlorophytes</taxon>
        <taxon>Trebouxiophyceae</taxon>
        <taxon>Chlorellales</taxon>
        <taxon>Chlorellaceae</taxon>
        <taxon>Chlorella clade</taxon>
        <taxon>Chlorella</taxon>
    </lineage>
</organism>
<comment type="subcellular location">
    <subcellularLocation>
        <location evidence="10">Endomembrane system</location>
        <topology evidence="10">Single-pass membrane protein</topology>
    </subcellularLocation>
</comment>
<dbReference type="GO" id="GO:0012505">
    <property type="term" value="C:endomembrane system"/>
    <property type="evidence" value="ECO:0007669"/>
    <property type="project" value="UniProtKB-SubCell"/>
</dbReference>
<feature type="compositionally biased region" description="Low complexity" evidence="11">
    <location>
        <begin position="1105"/>
        <end position="1125"/>
    </location>
</feature>
<feature type="region of interest" description="Disordered" evidence="11">
    <location>
        <begin position="273"/>
        <end position="294"/>
    </location>
</feature>
<proteinExistence type="inferred from homology"/>
<evidence type="ECO:0000256" key="9">
    <source>
        <dbReference type="ARBA" id="ARBA00023136"/>
    </source>
</evidence>
<evidence type="ECO:0000256" key="6">
    <source>
        <dbReference type="ARBA" id="ARBA00023010"/>
    </source>
</evidence>
<feature type="domain" description="C2" evidence="13">
    <location>
        <begin position="537"/>
        <end position="656"/>
    </location>
</feature>
<dbReference type="GO" id="GO:0015031">
    <property type="term" value="P:protein transport"/>
    <property type="evidence" value="ECO:0007669"/>
    <property type="project" value="UniProtKB-KW"/>
</dbReference>
<dbReference type="InterPro" id="IPR035892">
    <property type="entry name" value="C2_domain_sf"/>
</dbReference>
<feature type="region of interest" description="Disordered" evidence="11">
    <location>
        <begin position="749"/>
        <end position="779"/>
    </location>
</feature>
<feature type="compositionally biased region" description="Low complexity" evidence="11">
    <location>
        <begin position="759"/>
        <end position="774"/>
    </location>
</feature>
<dbReference type="AlphaFoldDB" id="A0A2P6TIV2"/>
<dbReference type="Pfam" id="PF00168">
    <property type="entry name" value="C2"/>
    <property type="match status" value="1"/>
</dbReference>
<dbReference type="EMBL" id="LHPG02000014">
    <property type="protein sequence ID" value="PRW39175.1"/>
    <property type="molecule type" value="Genomic_DNA"/>
</dbReference>
<dbReference type="SUPFAM" id="SSF49562">
    <property type="entry name" value="C2 domain (Calcium/lipid-binding domain, CaLB)"/>
    <property type="match status" value="1"/>
</dbReference>
<evidence type="ECO:0000256" key="2">
    <source>
        <dbReference type="ARBA" id="ARBA00022448"/>
    </source>
</evidence>
<dbReference type="PROSITE" id="PS50004">
    <property type="entry name" value="C2"/>
    <property type="match status" value="1"/>
</dbReference>
<dbReference type="InterPro" id="IPR031468">
    <property type="entry name" value="SMP_LBD"/>
</dbReference>
<evidence type="ECO:0000256" key="10">
    <source>
        <dbReference type="ARBA" id="ARBA00037847"/>
    </source>
</evidence>
<evidence type="ECO:0000256" key="11">
    <source>
        <dbReference type="SAM" id="MobiDB-lite"/>
    </source>
</evidence>
<feature type="compositionally biased region" description="Low complexity" evidence="11">
    <location>
        <begin position="21"/>
        <end position="30"/>
    </location>
</feature>
<protein>
    <submittedName>
        <fullName evidence="15">Integral membrane single C2 domain</fullName>
    </submittedName>
</protein>
<name>A0A2P6TIV2_CHLSO</name>
<accession>A0A2P6TIV2</accession>
<feature type="region of interest" description="Disordered" evidence="11">
    <location>
        <begin position="866"/>
        <end position="888"/>
    </location>
</feature>
<comment type="similarity">
    <text evidence="1">Belongs to the SEC61-beta family.</text>
</comment>
<dbReference type="InterPro" id="IPR000008">
    <property type="entry name" value="C2_dom"/>
</dbReference>
<evidence type="ECO:0000259" key="14">
    <source>
        <dbReference type="PROSITE" id="PS51847"/>
    </source>
</evidence>
<dbReference type="PANTHER" id="PTHR47261:SF4">
    <property type="entry name" value="C2 DOMAIN-CONTAINING PROTEIN"/>
    <property type="match status" value="1"/>
</dbReference>
<reference evidence="15 16" key="1">
    <citation type="journal article" date="2018" name="Plant J.">
        <title>Genome sequences of Chlorella sorokiniana UTEX 1602 and Micractinium conductrix SAG 241.80: implications to maltose excretion by a green alga.</title>
        <authorList>
            <person name="Arriola M.B."/>
            <person name="Velmurugan N."/>
            <person name="Zhang Y."/>
            <person name="Plunkett M.H."/>
            <person name="Hondzo H."/>
            <person name="Barney B.M."/>
        </authorList>
    </citation>
    <scope>NUCLEOTIDE SEQUENCE [LARGE SCALE GENOMIC DNA]</scope>
    <source>
        <strain evidence="16">UTEX 1602</strain>
    </source>
</reference>
<feature type="region of interest" description="Disordered" evidence="11">
    <location>
        <begin position="141"/>
        <end position="177"/>
    </location>
</feature>
<keyword evidence="6" id="KW-0811">Translocation</keyword>
<sequence length="1222" mass="125650">MAGEVARRPSTGGAVTRRRSSAAGSARGKSSSFFYTDDSAVIKLSPQAVIVAAISFIVFVFILHIFGKLRSAGGGFGRHTACPGSAQARGGLLPLAARQRRRHRRLAPAASSTSGPGWDDWDDGEGDLVAAASSSTAAAVPWGGWGQQTRQEQQQQQRKQAAAALRGGAEGEAARQQAAASGRVEAAPVGVYQVAVGEPSAGLSTSALARSYRQTVSHPIAPPPPAPSGVEVRYFTFGAIAAVLLHYLVNYAGTLPVVRSVFRNFVWWSERPPGPAPPPPAAGEGRGNGTPGSTTALAVQYSEDEESVEWVNMCWRKAWRVYQRGIERWLADMLQPLFDMLVAEKMVPSFVQRLRIMEFTLDHEAPYFSNMRRRTSRKDSDLNGVVDVRYTGGARMLLLIEVGTGRWRIKIPVMVSDLDLESKLWLKIRLAPMCPWIGTLGLGFVGSPSIKVQLNPYNRIRLMKIPIIQAFLTKLLTVDLPALITLPKRLEINIPPAVTAVAEAAVGRDVVMRAVASAVLQADALEHALLAALPLGPQGAAGGVSLPDMFTGELSVTLHEARDLPVWGFPWQSNPYCRITLGAQAVQSRRDDDTSHAGHHRAPVWNQDFQFLVEDPANQVLEIWIGDSPMTGRTEVGQATFPLTQLASDGTADVWLPVESSMPGERTQGAVRMSLSYKPFQDDAPDSGYRAAEAFGVLSDQETALSGAITDVKSAADASSRAAVAASAAAAAVAVTKAAAARAAARIARGGGGSKPDDAAQQQQQQQGAAAAGKAGAGGNGAGNAPLALPAASSASGIGAAAAAGANGSAPAAAARSSTGTNGAGANGNEPANGVRPPVTGSSTVEQLTAMAATMQKLTAEVDEIVHSGTPGSSSPAAPGGAGGSGGSSLAIDTEVKVAAVEAVAAAEAAAITAVAAGDLAGANQVLQDAAAALQSTVAQLAAAESAAAESGAGSKAQQQAVAADAAEVAQTAAAEAAEAVKAAGGTRQGKRVLTPQERAEEALAAAHAAAKQAADAAAVAVAASAAVDARQESDAAEAEAAVTSSSDEAPFGLDAAPAAEAAAARGAGLPSVDMEGSGEQHPDWWLAATQFIPGPPRKGDQEAAEGAAAEADGGAGFPAAAADVGAEDAPRWPPPGAPGEGSGQGPVSDVVIPPDLPLEEITAEVLKSWKLRDTHVETLVQKAMEARRKERERPWLRLLAITTAASAVLLAAVLWRLEHMP</sequence>
<feature type="region of interest" description="Disordered" evidence="11">
    <location>
        <begin position="811"/>
        <end position="842"/>
    </location>
</feature>
<keyword evidence="3 12" id="KW-0812">Transmembrane</keyword>
<evidence type="ECO:0000256" key="7">
    <source>
        <dbReference type="ARBA" id="ARBA00023055"/>
    </source>
</evidence>
<feature type="compositionally biased region" description="Low complexity" evidence="11">
    <location>
        <begin position="868"/>
        <end position="879"/>
    </location>
</feature>
<evidence type="ECO:0000256" key="5">
    <source>
        <dbReference type="ARBA" id="ARBA00022989"/>
    </source>
</evidence>
<evidence type="ECO:0000256" key="4">
    <source>
        <dbReference type="ARBA" id="ARBA00022927"/>
    </source>
</evidence>
<keyword evidence="4" id="KW-0653">Protein transport</keyword>
<feature type="transmembrane region" description="Helical" evidence="12">
    <location>
        <begin position="48"/>
        <end position="66"/>
    </location>
</feature>
<dbReference type="STRING" id="3076.A0A2P6TIV2"/>
<dbReference type="SMART" id="SM00239">
    <property type="entry name" value="C2"/>
    <property type="match status" value="1"/>
</dbReference>
<evidence type="ECO:0000256" key="1">
    <source>
        <dbReference type="ARBA" id="ARBA00006103"/>
    </source>
</evidence>
<feature type="domain" description="SMP-LTD" evidence="14">
    <location>
        <begin position="304"/>
        <end position="495"/>
    </location>
</feature>
<keyword evidence="9 12" id="KW-0472">Membrane</keyword>
<dbReference type="InterPro" id="IPR016482">
    <property type="entry name" value="SecG/Sec61-beta/Sbh"/>
</dbReference>
<feature type="region of interest" description="Disordered" evidence="11">
    <location>
        <begin position="1"/>
        <end position="30"/>
    </location>
</feature>
<evidence type="ECO:0000313" key="15">
    <source>
        <dbReference type="EMBL" id="PRW39175.1"/>
    </source>
</evidence>
<evidence type="ECO:0000313" key="16">
    <source>
        <dbReference type="Proteomes" id="UP000239899"/>
    </source>
</evidence>
<dbReference type="Pfam" id="PF03911">
    <property type="entry name" value="Sec61_beta"/>
    <property type="match status" value="1"/>
</dbReference>
<keyword evidence="2" id="KW-0813">Transport</keyword>
<dbReference type="CDD" id="cd21669">
    <property type="entry name" value="SMP_SF"/>
    <property type="match status" value="1"/>
</dbReference>
<evidence type="ECO:0000256" key="12">
    <source>
        <dbReference type="SAM" id="Phobius"/>
    </source>
</evidence>
<dbReference type="OrthoDB" id="1029639at2759"/>
<dbReference type="GO" id="GO:0008289">
    <property type="term" value="F:lipid binding"/>
    <property type="evidence" value="ECO:0007669"/>
    <property type="project" value="UniProtKB-KW"/>
</dbReference>
<dbReference type="PROSITE" id="PS51847">
    <property type="entry name" value="SMP"/>
    <property type="match status" value="1"/>
</dbReference>
<dbReference type="Gene3D" id="2.60.40.150">
    <property type="entry name" value="C2 domain"/>
    <property type="match status" value="1"/>
</dbReference>
<keyword evidence="5 12" id="KW-1133">Transmembrane helix</keyword>
<feature type="region of interest" description="Disordered" evidence="11">
    <location>
        <begin position="1091"/>
        <end position="1150"/>
    </location>
</feature>
<dbReference type="Proteomes" id="UP000239899">
    <property type="component" value="Unassembled WGS sequence"/>
</dbReference>
<evidence type="ECO:0000256" key="3">
    <source>
        <dbReference type="ARBA" id="ARBA00022692"/>
    </source>
</evidence>
<keyword evidence="16" id="KW-1185">Reference proteome</keyword>
<dbReference type="GO" id="GO:0006869">
    <property type="term" value="P:lipid transport"/>
    <property type="evidence" value="ECO:0007669"/>
    <property type="project" value="UniProtKB-KW"/>
</dbReference>
<gene>
    <name evidence="15" type="ORF">C2E21_7120</name>
</gene>
<feature type="compositionally biased region" description="Low complexity" evidence="11">
    <location>
        <begin position="147"/>
        <end position="167"/>
    </location>
</feature>
<feature type="transmembrane region" description="Helical" evidence="12">
    <location>
        <begin position="1196"/>
        <end position="1216"/>
    </location>
</feature>
<keyword evidence="8" id="KW-0446">Lipid-binding</keyword>
<evidence type="ECO:0000256" key="8">
    <source>
        <dbReference type="ARBA" id="ARBA00023121"/>
    </source>
</evidence>
<dbReference type="CDD" id="cd00030">
    <property type="entry name" value="C2"/>
    <property type="match status" value="1"/>
</dbReference>
<dbReference type="PANTHER" id="PTHR47261">
    <property type="entry name" value="CALCIUM-DEPENDENT LIPID-BINDING (CALB DOMAIN) FAMILY PROTEIN"/>
    <property type="match status" value="1"/>
</dbReference>